<evidence type="ECO:0000313" key="3">
    <source>
        <dbReference type="Proteomes" id="UP000075883"/>
    </source>
</evidence>
<feature type="compositionally biased region" description="Basic and acidic residues" evidence="1">
    <location>
        <begin position="341"/>
        <end position="364"/>
    </location>
</feature>
<dbReference type="AlphaFoldDB" id="A0A182M6X0"/>
<accession>A0A182M6X0</accession>
<dbReference type="EMBL" id="AXCM01002201">
    <property type="status" value="NOT_ANNOTATED_CDS"/>
    <property type="molecule type" value="Genomic_DNA"/>
</dbReference>
<name>A0A182M6X0_9DIPT</name>
<evidence type="ECO:0000256" key="1">
    <source>
        <dbReference type="SAM" id="MobiDB-lite"/>
    </source>
</evidence>
<feature type="region of interest" description="Disordered" evidence="1">
    <location>
        <begin position="258"/>
        <end position="283"/>
    </location>
</feature>
<dbReference type="EnsemblMetazoa" id="ACUA010984-RA">
    <property type="protein sequence ID" value="ACUA010984-PA"/>
    <property type="gene ID" value="ACUA010984"/>
</dbReference>
<protein>
    <submittedName>
        <fullName evidence="2">Uncharacterized protein</fullName>
    </submittedName>
</protein>
<dbReference type="EMBL" id="AXCM01002200">
    <property type="status" value="NOT_ANNOTATED_CDS"/>
    <property type="molecule type" value="Genomic_DNA"/>
</dbReference>
<reference evidence="3" key="1">
    <citation type="submission" date="2013-09" db="EMBL/GenBank/DDBJ databases">
        <title>The Genome Sequence of Anopheles culicifacies species A.</title>
        <authorList>
            <consortium name="The Broad Institute Genomics Platform"/>
            <person name="Neafsey D.E."/>
            <person name="Besansky N."/>
            <person name="Howell P."/>
            <person name="Walton C."/>
            <person name="Young S.K."/>
            <person name="Zeng Q."/>
            <person name="Gargeya S."/>
            <person name="Fitzgerald M."/>
            <person name="Haas B."/>
            <person name="Abouelleil A."/>
            <person name="Allen A.W."/>
            <person name="Alvarado L."/>
            <person name="Arachchi H.M."/>
            <person name="Berlin A.M."/>
            <person name="Chapman S.B."/>
            <person name="Gainer-Dewar J."/>
            <person name="Goldberg J."/>
            <person name="Griggs A."/>
            <person name="Gujja S."/>
            <person name="Hansen M."/>
            <person name="Howarth C."/>
            <person name="Imamovic A."/>
            <person name="Ireland A."/>
            <person name="Larimer J."/>
            <person name="McCowan C."/>
            <person name="Murphy C."/>
            <person name="Pearson M."/>
            <person name="Poon T.W."/>
            <person name="Priest M."/>
            <person name="Roberts A."/>
            <person name="Saif S."/>
            <person name="Shea T."/>
            <person name="Sisk P."/>
            <person name="Sykes S."/>
            <person name="Wortman J."/>
            <person name="Nusbaum C."/>
            <person name="Birren B."/>
        </authorList>
    </citation>
    <scope>NUCLEOTIDE SEQUENCE [LARGE SCALE GENOMIC DNA]</scope>
    <source>
        <strain evidence="3">A-37</strain>
    </source>
</reference>
<sequence length="483" mass="54845">MARKIGVEIPITTNTPMTLNNINNQARIVAGRMLSTTSTSFEKRLMIRPNGVVSKKDIGMCMELSSSLSWDSSAAFKHPRASSTDPINSAIDCTPPSAPYTPRYMSRTEVSVIASGSSDQSLQHLDTAKNFVHLLHTIILDLHLSHLSIAHLCGNYSRHGSDQYHHTQSGKYSRTQNVVQQVHAQCDDQYARPKDVQVGRQFEESLSIHSHQIDDLTDGGIFLGRTRNPECLTIDGTHQTGTNAESAQERIVEVLSIKQSKQQRSKKQRERQQQTLPHGTIQCNNRHHFSANELQYEHQTDEGVLDDVTDVLILPKVYRITGSDRIRTLIVLHHLRAELNDAEEHTQEPEHEHRTRRSDSRDASNDQIKTLAVSDLIVFELNLSFCGPSFVDCSLLPLSFSRKYCVFVQTFHSYDIRLDFSRHTHKKAEMMRYLQRITNRNSNRRLADCVPSQDGKKSCEQDNQAADQFQPYTEPPIGHNSWI</sequence>
<dbReference type="VEuPathDB" id="VectorBase:ACUA010984"/>
<feature type="region of interest" description="Disordered" evidence="1">
    <location>
        <begin position="341"/>
        <end position="365"/>
    </location>
</feature>
<reference evidence="2" key="2">
    <citation type="submission" date="2020-05" db="UniProtKB">
        <authorList>
            <consortium name="EnsemblMetazoa"/>
        </authorList>
    </citation>
    <scope>IDENTIFICATION</scope>
    <source>
        <strain evidence="2">A-37</strain>
    </source>
</reference>
<keyword evidence="3" id="KW-1185">Reference proteome</keyword>
<dbReference type="Proteomes" id="UP000075883">
    <property type="component" value="Unassembled WGS sequence"/>
</dbReference>
<evidence type="ECO:0000313" key="2">
    <source>
        <dbReference type="EnsemblMetazoa" id="ACUA010984-PA"/>
    </source>
</evidence>
<proteinExistence type="predicted"/>
<organism evidence="2 3">
    <name type="scientific">Anopheles culicifacies</name>
    <dbReference type="NCBI Taxonomy" id="139723"/>
    <lineage>
        <taxon>Eukaryota</taxon>
        <taxon>Metazoa</taxon>
        <taxon>Ecdysozoa</taxon>
        <taxon>Arthropoda</taxon>
        <taxon>Hexapoda</taxon>
        <taxon>Insecta</taxon>
        <taxon>Pterygota</taxon>
        <taxon>Neoptera</taxon>
        <taxon>Endopterygota</taxon>
        <taxon>Diptera</taxon>
        <taxon>Nematocera</taxon>
        <taxon>Culicoidea</taxon>
        <taxon>Culicidae</taxon>
        <taxon>Anophelinae</taxon>
        <taxon>Anopheles</taxon>
        <taxon>culicifacies species complex</taxon>
    </lineage>
</organism>